<protein>
    <submittedName>
        <fullName evidence="2">Uncharacterized protein</fullName>
    </submittedName>
</protein>
<dbReference type="EMBL" id="JASBNA010000021">
    <property type="protein sequence ID" value="KAK7685156.1"/>
    <property type="molecule type" value="Genomic_DNA"/>
</dbReference>
<feature type="region of interest" description="Disordered" evidence="1">
    <location>
        <begin position="1"/>
        <end position="38"/>
    </location>
</feature>
<dbReference type="Proteomes" id="UP001385951">
    <property type="component" value="Unassembled WGS sequence"/>
</dbReference>
<organism evidence="2 3">
    <name type="scientific">Cerrena zonata</name>
    <dbReference type="NCBI Taxonomy" id="2478898"/>
    <lineage>
        <taxon>Eukaryota</taxon>
        <taxon>Fungi</taxon>
        <taxon>Dikarya</taxon>
        <taxon>Basidiomycota</taxon>
        <taxon>Agaricomycotina</taxon>
        <taxon>Agaricomycetes</taxon>
        <taxon>Polyporales</taxon>
        <taxon>Cerrenaceae</taxon>
        <taxon>Cerrena</taxon>
    </lineage>
</organism>
<evidence type="ECO:0000256" key="1">
    <source>
        <dbReference type="SAM" id="MobiDB-lite"/>
    </source>
</evidence>
<gene>
    <name evidence="2" type="ORF">QCA50_011519</name>
</gene>
<proteinExistence type="predicted"/>
<name>A0AAW0G666_9APHY</name>
<sequence>MRRVSGTVGKPWVAEAGEPMDVGEMGRPEGEAQGAQRGKRCIRGKACGKCYKSIKDLFFTPPSSRPSFPSRTPRLHRRHAAQVAFLTTYDILLATLPTPD</sequence>
<comment type="caution">
    <text evidence="2">The sequence shown here is derived from an EMBL/GenBank/DDBJ whole genome shotgun (WGS) entry which is preliminary data.</text>
</comment>
<accession>A0AAW0G666</accession>
<dbReference type="AlphaFoldDB" id="A0AAW0G666"/>
<evidence type="ECO:0000313" key="3">
    <source>
        <dbReference type="Proteomes" id="UP001385951"/>
    </source>
</evidence>
<keyword evidence="3" id="KW-1185">Reference proteome</keyword>
<evidence type="ECO:0000313" key="2">
    <source>
        <dbReference type="EMBL" id="KAK7685156.1"/>
    </source>
</evidence>
<reference evidence="2 3" key="1">
    <citation type="submission" date="2022-09" db="EMBL/GenBank/DDBJ databases">
        <authorList>
            <person name="Palmer J.M."/>
        </authorList>
    </citation>
    <scope>NUCLEOTIDE SEQUENCE [LARGE SCALE GENOMIC DNA]</scope>
    <source>
        <strain evidence="2 3">DSM 7382</strain>
    </source>
</reference>